<dbReference type="NCBIfam" id="TIGR04256">
    <property type="entry name" value="GxxExxY"/>
    <property type="match status" value="1"/>
</dbReference>
<organism evidence="1 2">
    <name type="scientific">Gemmata palustris</name>
    <dbReference type="NCBI Taxonomy" id="2822762"/>
    <lineage>
        <taxon>Bacteria</taxon>
        <taxon>Pseudomonadati</taxon>
        <taxon>Planctomycetota</taxon>
        <taxon>Planctomycetia</taxon>
        <taxon>Gemmatales</taxon>
        <taxon>Gemmataceae</taxon>
        <taxon>Gemmata</taxon>
    </lineage>
</organism>
<accession>A0ABS5BTM8</accession>
<dbReference type="RefSeq" id="WP_210655708.1">
    <property type="nucleotide sequence ID" value="NZ_JAGKQQ010000001.1"/>
</dbReference>
<evidence type="ECO:0000313" key="2">
    <source>
        <dbReference type="Proteomes" id="UP000676565"/>
    </source>
</evidence>
<gene>
    <name evidence="1" type="ORF">J8F10_17305</name>
</gene>
<sequence>MKEQLNAISETVIGAAIAVHRELGPGLLESAYEACLEYELIDRGYSVERQLSLPVRYRGVSVDCGFRIDLRVNGLVIVELKAVERLERIHEAQVNTYLRLTGLHLGLLMNFNVTRMIDGVKRIVREFPE</sequence>
<dbReference type="EMBL" id="JAGKQQ010000001">
    <property type="protein sequence ID" value="MBP3957030.1"/>
    <property type="molecule type" value="Genomic_DNA"/>
</dbReference>
<proteinExistence type="predicted"/>
<dbReference type="Pfam" id="PF13366">
    <property type="entry name" value="PDDEXK_3"/>
    <property type="match status" value="1"/>
</dbReference>
<keyword evidence="2" id="KW-1185">Reference proteome</keyword>
<reference evidence="1 2" key="1">
    <citation type="submission" date="2021-04" db="EMBL/GenBank/DDBJ databases">
        <authorList>
            <person name="Ivanova A."/>
        </authorList>
    </citation>
    <scope>NUCLEOTIDE SEQUENCE [LARGE SCALE GENOMIC DNA]</scope>
    <source>
        <strain evidence="1 2">G18</strain>
    </source>
</reference>
<comment type="caution">
    <text evidence="1">The sequence shown here is derived from an EMBL/GenBank/DDBJ whole genome shotgun (WGS) entry which is preliminary data.</text>
</comment>
<protein>
    <submittedName>
        <fullName evidence="1">GxxExxY protein</fullName>
    </submittedName>
</protein>
<name>A0ABS5BTM8_9BACT</name>
<dbReference type="InterPro" id="IPR026350">
    <property type="entry name" value="GxxExxY"/>
</dbReference>
<evidence type="ECO:0000313" key="1">
    <source>
        <dbReference type="EMBL" id="MBP3957030.1"/>
    </source>
</evidence>
<dbReference type="Proteomes" id="UP000676565">
    <property type="component" value="Unassembled WGS sequence"/>
</dbReference>